<dbReference type="PRINTS" id="PR00380">
    <property type="entry name" value="KINESINHEAVY"/>
</dbReference>
<dbReference type="GO" id="GO:0003777">
    <property type="term" value="F:microtubule motor activity"/>
    <property type="evidence" value="ECO:0007669"/>
    <property type="project" value="InterPro"/>
</dbReference>
<dbReference type="InterPro" id="IPR027417">
    <property type="entry name" value="P-loop_NTPase"/>
</dbReference>
<dbReference type="PANTHER" id="PTHR47972">
    <property type="entry name" value="KINESIN-LIKE PROTEIN KLP-3"/>
    <property type="match status" value="1"/>
</dbReference>
<proteinExistence type="inferred from homology"/>
<dbReference type="Gene3D" id="3.40.850.10">
    <property type="entry name" value="Kinesin motor domain"/>
    <property type="match status" value="1"/>
</dbReference>
<feature type="compositionally biased region" description="Basic and acidic residues" evidence="9">
    <location>
        <begin position="1059"/>
        <end position="1071"/>
    </location>
</feature>
<keyword evidence="6 7" id="KW-0505">Motor protein</keyword>
<dbReference type="GO" id="GO:0005874">
    <property type="term" value="C:microtubule"/>
    <property type="evidence" value="ECO:0007669"/>
    <property type="project" value="UniProtKB-KW"/>
</dbReference>
<feature type="region of interest" description="Disordered" evidence="9">
    <location>
        <begin position="783"/>
        <end position="802"/>
    </location>
</feature>
<dbReference type="SMART" id="SM00129">
    <property type="entry name" value="KISc"/>
    <property type="match status" value="1"/>
</dbReference>
<evidence type="ECO:0000256" key="4">
    <source>
        <dbReference type="ARBA" id="ARBA00022840"/>
    </source>
</evidence>
<dbReference type="FunFam" id="3.40.850.10:FF:000057">
    <property type="entry name" value="kinesin-like protein KIN-14R"/>
    <property type="match status" value="1"/>
</dbReference>
<protein>
    <recommendedName>
        <fullName evidence="10">Kinesin motor domain-containing protein</fullName>
    </recommendedName>
</protein>
<organism evidence="11 12">
    <name type="scientific">Kalanchoe fedtschenkoi</name>
    <name type="common">Lavender scallops</name>
    <name type="synonym">South American air plant</name>
    <dbReference type="NCBI Taxonomy" id="63787"/>
    <lineage>
        <taxon>Eukaryota</taxon>
        <taxon>Viridiplantae</taxon>
        <taxon>Streptophyta</taxon>
        <taxon>Embryophyta</taxon>
        <taxon>Tracheophyta</taxon>
        <taxon>Spermatophyta</taxon>
        <taxon>Magnoliopsida</taxon>
        <taxon>eudicotyledons</taxon>
        <taxon>Gunneridae</taxon>
        <taxon>Pentapetalae</taxon>
        <taxon>Saxifragales</taxon>
        <taxon>Crassulaceae</taxon>
        <taxon>Kalanchoe</taxon>
    </lineage>
</organism>
<comment type="similarity">
    <text evidence="1">Belongs to the TRAFAC class myosin-kinesin ATPase superfamily. Kinesin family. KIN-14 subfamily.</text>
</comment>
<dbReference type="AlphaFoldDB" id="A0A7N0T5B1"/>
<keyword evidence="3 7" id="KW-0547">Nucleotide-binding</keyword>
<evidence type="ECO:0000259" key="10">
    <source>
        <dbReference type="PROSITE" id="PS50067"/>
    </source>
</evidence>
<dbReference type="InterPro" id="IPR001752">
    <property type="entry name" value="Kinesin_motor_dom"/>
</dbReference>
<dbReference type="InterPro" id="IPR019821">
    <property type="entry name" value="Kinesin_motor_CS"/>
</dbReference>
<reference evidence="11" key="1">
    <citation type="submission" date="2021-01" db="UniProtKB">
        <authorList>
            <consortium name="EnsemblPlants"/>
        </authorList>
    </citation>
    <scope>IDENTIFICATION</scope>
</reference>
<dbReference type="InterPro" id="IPR021720">
    <property type="entry name" value="Malectin_dom"/>
</dbReference>
<keyword evidence="5 8" id="KW-0175">Coiled coil</keyword>
<keyword evidence="2" id="KW-0493">Microtubule</keyword>
<dbReference type="SUPFAM" id="SSF52540">
    <property type="entry name" value="P-loop containing nucleoside triphosphate hydrolases"/>
    <property type="match status" value="1"/>
</dbReference>
<dbReference type="InterPro" id="IPR027640">
    <property type="entry name" value="Kinesin-like_fam"/>
</dbReference>
<evidence type="ECO:0000313" key="12">
    <source>
        <dbReference type="Proteomes" id="UP000594263"/>
    </source>
</evidence>
<dbReference type="Proteomes" id="UP000594263">
    <property type="component" value="Unplaced"/>
</dbReference>
<dbReference type="PANTHER" id="PTHR47972:SF18">
    <property type="entry name" value="KINESIN-LIKE PROTEIN KIN-14R"/>
    <property type="match status" value="1"/>
</dbReference>
<dbReference type="InterPro" id="IPR036961">
    <property type="entry name" value="Kinesin_motor_dom_sf"/>
</dbReference>
<dbReference type="PROSITE" id="PS00411">
    <property type="entry name" value="KINESIN_MOTOR_1"/>
    <property type="match status" value="1"/>
</dbReference>
<evidence type="ECO:0000313" key="11">
    <source>
        <dbReference type="EnsemblPlants" id="Kaladp0023s0100.1.v1.1"/>
    </source>
</evidence>
<evidence type="ECO:0000256" key="9">
    <source>
        <dbReference type="SAM" id="MobiDB-lite"/>
    </source>
</evidence>
<evidence type="ECO:0000256" key="5">
    <source>
        <dbReference type="ARBA" id="ARBA00023054"/>
    </source>
</evidence>
<keyword evidence="4 7" id="KW-0067">ATP-binding</keyword>
<dbReference type="GO" id="GO:0007018">
    <property type="term" value="P:microtubule-based movement"/>
    <property type="evidence" value="ECO:0007669"/>
    <property type="project" value="InterPro"/>
</dbReference>
<keyword evidence="12" id="KW-1185">Reference proteome</keyword>
<feature type="coiled-coil region" evidence="8">
    <location>
        <begin position="259"/>
        <end position="286"/>
    </location>
</feature>
<evidence type="ECO:0000256" key="1">
    <source>
        <dbReference type="ARBA" id="ARBA00010899"/>
    </source>
</evidence>
<feature type="domain" description="Kinesin motor" evidence="10">
    <location>
        <begin position="419"/>
        <end position="741"/>
    </location>
</feature>
<evidence type="ECO:0000256" key="3">
    <source>
        <dbReference type="ARBA" id="ARBA00022741"/>
    </source>
</evidence>
<dbReference type="Gramene" id="Kaladp0023s0100.1.v1.1">
    <property type="protein sequence ID" value="Kaladp0023s0100.1.v1.1"/>
    <property type="gene ID" value="Kaladp0023s0100.v1.1"/>
</dbReference>
<name>A0A7N0T5B1_KALFE</name>
<dbReference type="EnsemblPlants" id="Kaladp0023s0100.1.v1.1">
    <property type="protein sequence ID" value="Kaladp0023s0100.1.v1.1"/>
    <property type="gene ID" value="Kaladp0023s0100.v1.1"/>
</dbReference>
<evidence type="ECO:0000256" key="2">
    <source>
        <dbReference type="ARBA" id="ARBA00022701"/>
    </source>
</evidence>
<dbReference type="Gene3D" id="2.60.120.430">
    <property type="entry name" value="Galactose-binding lectin"/>
    <property type="match status" value="1"/>
</dbReference>
<dbReference type="OMA" id="DECYQSW"/>
<feature type="compositionally biased region" description="Basic and acidic residues" evidence="9">
    <location>
        <begin position="788"/>
        <end position="802"/>
    </location>
</feature>
<feature type="compositionally biased region" description="Polar residues" evidence="9">
    <location>
        <begin position="954"/>
        <end position="974"/>
    </location>
</feature>
<sequence>MEASDFGTVPETLIRDTNVSAVIDWEKEVAEIDRGVGEDDSAMKEEGESLADLMVCDSGARMVPGGFNRSDCAREDCVMFVNAGCDEGFRAPDANVEIVADARYEGGEAFRTEEHIDEAGDCPFIYQSARLGNCCYRFDNLAPGHYSLDLHFSEIINTNGPKGMRVFNVFLQDEKVLSEFDIFAVVGSNKPLQIVNLRASVKDDGVMRLRFNGINGSPLVSGICIKKATNTSGTHHRAHESFMCKNCSAEIECPSAQLKLMQARSTAKLEKELKELREQFKRKNDECYEAWMSLTAVNEQLEQSRMDLAEKRFEAHSKDQTVRQQARQLSAVSGQYEHDKKFWDATIAKLEEKLKVMKEEQAQLSREAHECADSIPELTQMVSAVQGLVAQCEDLKLKYNEELTKRKKLYNQVQEAKGNIRVFCRCRPLSKQEMSAGYKDVVDFEGARDGDLAILAGGSLKKIFKFDRVYTPNDDQVDVFADASPLVVSVLDGFNVCIFAYGQTGTGKTFTMEGPAHNRGVNYRTVEQLFEIARERSEMVSYDICVSVLEVYNEQLRDLLAASPSSKKLEIKQGSEGSHHVPGIVEAKVESLSEVWNVLQAGSSARAVGSNNVNEHSSRSHCMLCITVKARNLLSGECTRSKLWLVDLAGSERLAKTDAQGDRLKEAQNINKSLSALGDVISALASKSSHIPYRNSKLTHLLQDSLGGDSKTLMFVQISPSENDLGETLSSLNFATRVRGVELGPVRKQVDTGEIQKLKTMLEKARQEARSKDELLRKLEESLQNMESKARSRDHNHKNQQEQIRELENLLEMKAASHGQSEKQLLQLSERLRGKEETCASLQHKVKELESRLREREQSESAAYEQKIKELEMKLKDKVQESEYNSLVLHRKIKELEKRLRDHEQNPEMGFLQLKVKELEEKLRRSESLPPSEAAKATPNEAKRAPRDSIMSDVDSSQILRSSNSTTGRHSQGSILLKGAAEPLQDRRRKRDSKCAETENATTLSSSLLAEKKMRQGDPGKAFGARVSRPGKPGATGSQRAVGGLSRLSRDPQAGVPCTKDKDSKKRIWSR</sequence>
<feature type="region of interest" description="Disordered" evidence="9">
    <location>
        <begin position="923"/>
        <end position="1071"/>
    </location>
</feature>
<evidence type="ECO:0000256" key="6">
    <source>
        <dbReference type="ARBA" id="ARBA00023175"/>
    </source>
</evidence>
<dbReference type="GO" id="GO:0005524">
    <property type="term" value="F:ATP binding"/>
    <property type="evidence" value="ECO:0007669"/>
    <property type="project" value="UniProtKB-UniRule"/>
</dbReference>
<dbReference type="PROSITE" id="PS50067">
    <property type="entry name" value="KINESIN_MOTOR_2"/>
    <property type="match status" value="1"/>
</dbReference>
<feature type="coiled-coil region" evidence="8">
    <location>
        <begin position="340"/>
        <end position="367"/>
    </location>
</feature>
<accession>A0A7N0T5B1</accession>
<evidence type="ECO:0000256" key="7">
    <source>
        <dbReference type="PROSITE-ProRule" id="PRU00283"/>
    </source>
</evidence>
<dbReference type="Pfam" id="PF00225">
    <property type="entry name" value="Kinesin"/>
    <property type="match status" value="1"/>
</dbReference>
<feature type="compositionally biased region" description="Polar residues" evidence="9">
    <location>
        <begin position="999"/>
        <end position="1008"/>
    </location>
</feature>
<feature type="binding site" evidence="7">
    <location>
        <begin position="502"/>
        <end position="509"/>
    </location>
    <ligand>
        <name>ATP</name>
        <dbReference type="ChEBI" id="CHEBI:30616"/>
    </ligand>
</feature>
<dbReference type="CDD" id="cd01366">
    <property type="entry name" value="KISc_C_terminal"/>
    <property type="match status" value="1"/>
</dbReference>
<dbReference type="Pfam" id="PF11721">
    <property type="entry name" value="Malectin"/>
    <property type="match status" value="1"/>
</dbReference>
<dbReference type="GO" id="GO:0008017">
    <property type="term" value="F:microtubule binding"/>
    <property type="evidence" value="ECO:0007669"/>
    <property type="project" value="InterPro"/>
</dbReference>
<evidence type="ECO:0000256" key="8">
    <source>
        <dbReference type="SAM" id="Coils"/>
    </source>
</evidence>